<dbReference type="EMBL" id="AEAH01003696">
    <property type="protein sequence ID" value="EGH35499.1"/>
    <property type="molecule type" value="Genomic_DNA"/>
</dbReference>
<comment type="caution">
    <text evidence="1">The sequence shown here is derived from an EMBL/GenBank/DDBJ whole genome shotgun (WGS) entry which is preliminary data.</text>
</comment>
<dbReference type="AlphaFoldDB" id="F3FZ57"/>
<gene>
    <name evidence="1" type="ORF">PSYJA_43381</name>
</gene>
<sequence>GGLFDISTATSGKYLGILGWRLIQVRGSSAQHIDCGMQCDVHSAK</sequence>
<reference evidence="1 2" key="1">
    <citation type="journal article" date="2011" name="PLoS Pathog.">
        <title>Dynamic evolution of pathogenicity revealed by sequencing and comparative genomics of 19 Pseudomonas syringae isolates.</title>
        <authorList>
            <person name="Baltrus D.A."/>
            <person name="Nishimura M.T."/>
            <person name="Romanchuk A."/>
            <person name="Chang J.H."/>
            <person name="Mukhtar M.S."/>
            <person name="Cherkis K."/>
            <person name="Roach J."/>
            <person name="Grant S.R."/>
            <person name="Jones C.D."/>
            <person name="Dangl J.L."/>
        </authorList>
    </citation>
    <scope>NUCLEOTIDE SEQUENCE [LARGE SCALE GENOMIC DNA]</scope>
    <source>
        <strain evidence="2">M301072PT</strain>
    </source>
</reference>
<proteinExistence type="predicted"/>
<dbReference type="HOGENOM" id="CLU_3209653_0_0_6"/>
<dbReference type="Proteomes" id="UP000004471">
    <property type="component" value="Unassembled WGS sequence"/>
</dbReference>
<evidence type="ECO:0000313" key="1">
    <source>
        <dbReference type="EMBL" id="EGH35499.1"/>
    </source>
</evidence>
<feature type="non-terminal residue" evidence="1">
    <location>
        <position position="1"/>
    </location>
</feature>
<feature type="non-terminal residue" evidence="1">
    <location>
        <position position="45"/>
    </location>
</feature>
<evidence type="ECO:0000313" key="2">
    <source>
        <dbReference type="Proteomes" id="UP000004471"/>
    </source>
</evidence>
<name>F3FZ57_PSESX</name>
<protein>
    <submittedName>
        <fullName evidence="1">Uncharacterized protein</fullName>
    </submittedName>
</protein>
<organism evidence="1 2">
    <name type="scientific">Pseudomonas syringae pv. japonica str. M301072</name>
    <dbReference type="NCBI Taxonomy" id="629262"/>
    <lineage>
        <taxon>Bacteria</taxon>
        <taxon>Pseudomonadati</taxon>
        <taxon>Pseudomonadota</taxon>
        <taxon>Gammaproteobacteria</taxon>
        <taxon>Pseudomonadales</taxon>
        <taxon>Pseudomonadaceae</taxon>
        <taxon>Pseudomonas</taxon>
        <taxon>Pseudomonas syringae</taxon>
    </lineage>
</organism>
<accession>F3FZ57</accession>